<keyword evidence="1" id="KW-0805">Transcription regulation</keyword>
<dbReference type="PANTHER" id="PTHR30055:SF234">
    <property type="entry name" value="HTH-TYPE TRANSCRIPTIONAL REGULATOR BETI"/>
    <property type="match status" value="1"/>
</dbReference>
<sequence length="103" mass="11160">MMRHIEPKGADWLAGGNRHELAVERIYAAAAELILERGFQRISVDEVAERAGCSRATLYRYVGGKKAIQDGVISRAVEAVALEVSAAVEPLEGEQRVVEAVLA</sequence>
<organism evidence="6 7">
    <name type="scientific">Rhodococcus globerulus</name>
    <dbReference type="NCBI Taxonomy" id="33008"/>
    <lineage>
        <taxon>Bacteria</taxon>
        <taxon>Bacillati</taxon>
        <taxon>Actinomycetota</taxon>
        <taxon>Actinomycetes</taxon>
        <taxon>Mycobacteriales</taxon>
        <taxon>Nocardiaceae</taxon>
        <taxon>Rhodococcus</taxon>
    </lineage>
</organism>
<keyword evidence="7" id="KW-1185">Reference proteome</keyword>
<evidence type="ECO:0000259" key="5">
    <source>
        <dbReference type="PROSITE" id="PS50977"/>
    </source>
</evidence>
<comment type="caution">
    <text evidence="6">The sequence shown here is derived from an EMBL/GenBank/DDBJ whole genome shotgun (WGS) entry which is preliminary data.</text>
</comment>
<gene>
    <name evidence="6" type="ORF">R3Q16_26805</name>
</gene>
<dbReference type="PRINTS" id="PR00455">
    <property type="entry name" value="HTHTETR"/>
</dbReference>
<name>A0ABU4C1E8_RHOGO</name>
<dbReference type="Gene3D" id="1.10.357.10">
    <property type="entry name" value="Tetracycline Repressor, domain 2"/>
    <property type="match status" value="1"/>
</dbReference>
<evidence type="ECO:0000313" key="6">
    <source>
        <dbReference type="EMBL" id="MDV6270240.1"/>
    </source>
</evidence>
<dbReference type="Proteomes" id="UP001185927">
    <property type="component" value="Unassembled WGS sequence"/>
</dbReference>
<keyword evidence="2 4" id="KW-0238">DNA-binding</keyword>
<dbReference type="InterPro" id="IPR001647">
    <property type="entry name" value="HTH_TetR"/>
</dbReference>
<evidence type="ECO:0000256" key="4">
    <source>
        <dbReference type="PROSITE-ProRule" id="PRU00335"/>
    </source>
</evidence>
<evidence type="ECO:0000313" key="7">
    <source>
        <dbReference type="Proteomes" id="UP001185927"/>
    </source>
</evidence>
<evidence type="ECO:0000256" key="2">
    <source>
        <dbReference type="ARBA" id="ARBA00023125"/>
    </source>
</evidence>
<feature type="DNA-binding region" description="H-T-H motif" evidence="4">
    <location>
        <begin position="43"/>
        <end position="62"/>
    </location>
</feature>
<keyword evidence="3" id="KW-0804">Transcription</keyword>
<dbReference type="EMBL" id="JAWLKB010000016">
    <property type="protein sequence ID" value="MDV6270240.1"/>
    <property type="molecule type" value="Genomic_DNA"/>
</dbReference>
<protein>
    <submittedName>
        <fullName evidence="6">Helix-turn-helix domain-containing protein</fullName>
    </submittedName>
</protein>
<dbReference type="Pfam" id="PF00440">
    <property type="entry name" value="TetR_N"/>
    <property type="match status" value="1"/>
</dbReference>
<dbReference type="SUPFAM" id="SSF46689">
    <property type="entry name" value="Homeodomain-like"/>
    <property type="match status" value="1"/>
</dbReference>
<dbReference type="PROSITE" id="PS50977">
    <property type="entry name" value="HTH_TETR_2"/>
    <property type="match status" value="1"/>
</dbReference>
<reference evidence="6 7" key="1">
    <citation type="submission" date="2023-10" db="EMBL/GenBank/DDBJ databases">
        <title>Development of a sustainable strategy for remediation of hydrocarbon-contaminated territories based on the waste exchange concept.</title>
        <authorList>
            <person name="Krivoruchko A."/>
        </authorList>
    </citation>
    <scope>NUCLEOTIDE SEQUENCE [LARGE SCALE GENOMIC DNA]</scope>
    <source>
        <strain evidence="6 7">IEGM 1203</strain>
    </source>
</reference>
<accession>A0ABU4C1E8</accession>
<evidence type="ECO:0000256" key="3">
    <source>
        <dbReference type="ARBA" id="ARBA00023163"/>
    </source>
</evidence>
<proteinExistence type="predicted"/>
<feature type="domain" description="HTH tetR-type" evidence="5">
    <location>
        <begin position="20"/>
        <end position="80"/>
    </location>
</feature>
<dbReference type="PANTHER" id="PTHR30055">
    <property type="entry name" value="HTH-TYPE TRANSCRIPTIONAL REGULATOR RUTR"/>
    <property type="match status" value="1"/>
</dbReference>
<evidence type="ECO:0000256" key="1">
    <source>
        <dbReference type="ARBA" id="ARBA00023015"/>
    </source>
</evidence>
<dbReference type="InterPro" id="IPR009057">
    <property type="entry name" value="Homeodomain-like_sf"/>
</dbReference>
<dbReference type="RefSeq" id="WP_317544887.1">
    <property type="nucleotide sequence ID" value="NZ_JAWLKB010000016.1"/>
</dbReference>
<dbReference type="InterPro" id="IPR050109">
    <property type="entry name" value="HTH-type_TetR-like_transc_reg"/>
</dbReference>